<keyword evidence="2" id="KW-1185">Reference proteome</keyword>
<evidence type="ECO:0000313" key="1">
    <source>
        <dbReference type="EMBL" id="TKR70035.1"/>
    </source>
</evidence>
<sequence length="95" mass="11365">MTIRICQCSSSNQRQRLNVKKFAIHKPKRGKPQRTTDFFMRYKVLIFALEKKLSYVVIKIMNSRTEHCDIKMRKSCINNLSKVNWKEESSIDEIR</sequence>
<accession>A0A4V6A0A6</accession>
<organism evidence="1 2">
    <name type="scientific">Steinernema carpocapsae</name>
    <name type="common">Entomopathogenic nematode</name>
    <dbReference type="NCBI Taxonomy" id="34508"/>
    <lineage>
        <taxon>Eukaryota</taxon>
        <taxon>Metazoa</taxon>
        <taxon>Ecdysozoa</taxon>
        <taxon>Nematoda</taxon>
        <taxon>Chromadorea</taxon>
        <taxon>Rhabditida</taxon>
        <taxon>Tylenchina</taxon>
        <taxon>Panagrolaimomorpha</taxon>
        <taxon>Strongyloidoidea</taxon>
        <taxon>Steinernematidae</taxon>
        <taxon>Steinernema</taxon>
    </lineage>
</organism>
<reference evidence="1 2" key="1">
    <citation type="journal article" date="2015" name="Genome Biol.">
        <title>Comparative genomics of Steinernema reveals deeply conserved gene regulatory networks.</title>
        <authorList>
            <person name="Dillman A.R."/>
            <person name="Macchietto M."/>
            <person name="Porter C.F."/>
            <person name="Rogers A."/>
            <person name="Williams B."/>
            <person name="Antoshechkin I."/>
            <person name="Lee M.M."/>
            <person name="Goodwin Z."/>
            <person name="Lu X."/>
            <person name="Lewis E.E."/>
            <person name="Goodrich-Blair H."/>
            <person name="Stock S.P."/>
            <person name="Adams B.J."/>
            <person name="Sternberg P.W."/>
            <person name="Mortazavi A."/>
        </authorList>
    </citation>
    <scope>NUCLEOTIDE SEQUENCE [LARGE SCALE GENOMIC DNA]</scope>
    <source>
        <strain evidence="1 2">ALL</strain>
    </source>
</reference>
<gene>
    <name evidence="1" type="ORF">L596_022106</name>
</gene>
<protein>
    <submittedName>
        <fullName evidence="1">Uncharacterized protein</fullName>
    </submittedName>
</protein>
<evidence type="ECO:0000313" key="2">
    <source>
        <dbReference type="Proteomes" id="UP000298663"/>
    </source>
</evidence>
<dbReference type="AlphaFoldDB" id="A0A4V6A0A6"/>
<name>A0A4V6A0A6_STECR</name>
<dbReference type="Proteomes" id="UP000298663">
    <property type="component" value="Unassembled WGS sequence"/>
</dbReference>
<reference evidence="1 2" key="2">
    <citation type="journal article" date="2019" name="G3 (Bethesda)">
        <title>Hybrid Assembly of the Genome of the Entomopathogenic Nematode Steinernema carpocapsae Identifies the X-Chromosome.</title>
        <authorList>
            <person name="Serra L."/>
            <person name="Macchietto M."/>
            <person name="Macias-Munoz A."/>
            <person name="McGill C.J."/>
            <person name="Rodriguez I.M."/>
            <person name="Rodriguez B."/>
            <person name="Murad R."/>
            <person name="Mortazavi A."/>
        </authorList>
    </citation>
    <scope>NUCLEOTIDE SEQUENCE [LARGE SCALE GENOMIC DNA]</scope>
    <source>
        <strain evidence="1 2">ALL</strain>
    </source>
</reference>
<proteinExistence type="predicted"/>
<dbReference type="EMBL" id="AZBU02000007">
    <property type="protein sequence ID" value="TKR70035.1"/>
    <property type="molecule type" value="Genomic_DNA"/>
</dbReference>
<comment type="caution">
    <text evidence="1">The sequence shown here is derived from an EMBL/GenBank/DDBJ whole genome shotgun (WGS) entry which is preliminary data.</text>
</comment>